<organism evidence="2 3">
    <name type="scientific">Thyridium curvatum</name>
    <dbReference type="NCBI Taxonomy" id="1093900"/>
    <lineage>
        <taxon>Eukaryota</taxon>
        <taxon>Fungi</taxon>
        <taxon>Dikarya</taxon>
        <taxon>Ascomycota</taxon>
        <taxon>Pezizomycotina</taxon>
        <taxon>Sordariomycetes</taxon>
        <taxon>Sordariomycetidae</taxon>
        <taxon>Thyridiales</taxon>
        <taxon>Thyridiaceae</taxon>
        <taxon>Thyridium</taxon>
    </lineage>
</organism>
<dbReference type="InParanoid" id="A0A507BNA8"/>
<keyword evidence="3" id="KW-1185">Reference proteome</keyword>
<comment type="caution">
    <text evidence="2">The sequence shown here is derived from an EMBL/GenBank/DDBJ whole genome shotgun (WGS) entry which is preliminary data.</text>
</comment>
<dbReference type="Proteomes" id="UP000319257">
    <property type="component" value="Unassembled WGS sequence"/>
</dbReference>
<dbReference type="Gene3D" id="2.40.160.200">
    <property type="entry name" value="LURP1-related"/>
    <property type="match status" value="1"/>
</dbReference>
<comment type="similarity">
    <text evidence="1">Belongs to the LOR family.</text>
</comment>
<proteinExistence type="inferred from homology"/>
<dbReference type="InterPro" id="IPR038595">
    <property type="entry name" value="LOR_sf"/>
</dbReference>
<sequence length="197" mass="20898">MAAELGIFPQYIARKPETIVLQDKIMSLSGGSADITLLGAGPSGGAPLFRVDGKTMSLKGRRSVTDAATNAPLFDIVKEHMHLHATYAAVDPSGTKLLEVKSHFSLIGSKADVSFTDRSGRARTLLMKGDWASRSADIEDEKGVAVARISRKFGGNVGRELMGGQTYAVEIMPGVDMALVVAMCICLDAKKDADRGS</sequence>
<gene>
    <name evidence="2" type="ORF">E0L32_011273</name>
</gene>
<dbReference type="PANTHER" id="PTHR31087">
    <property type="match status" value="1"/>
</dbReference>
<protein>
    <recommendedName>
        <fullName evidence="4">Tubby C-terminal-like domain-containing protein</fullName>
    </recommendedName>
</protein>
<dbReference type="RefSeq" id="XP_031000740.1">
    <property type="nucleotide sequence ID" value="XM_031133985.1"/>
</dbReference>
<dbReference type="Pfam" id="PF04525">
    <property type="entry name" value="LOR"/>
    <property type="match status" value="1"/>
</dbReference>
<reference evidence="2 3" key="1">
    <citation type="submission" date="2019-06" db="EMBL/GenBank/DDBJ databases">
        <title>Draft genome sequence of the filamentous fungus Phialemoniopsis curvata isolated from diesel fuel.</title>
        <authorList>
            <person name="Varaljay V.A."/>
            <person name="Lyon W.J."/>
            <person name="Crouch A.L."/>
            <person name="Drake C.E."/>
            <person name="Hollomon J.M."/>
            <person name="Nadeau L.J."/>
            <person name="Nunn H.S."/>
            <person name="Stevenson B.S."/>
            <person name="Bojanowski C.L."/>
            <person name="Crookes-Goodson W.J."/>
        </authorList>
    </citation>
    <scope>NUCLEOTIDE SEQUENCE [LARGE SCALE GENOMIC DNA]</scope>
    <source>
        <strain evidence="2 3">D216</strain>
    </source>
</reference>
<dbReference type="OrthoDB" id="97518at2759"/>
<accession>A0A507BNA8</accession>
<name>A0A507BNA8_9PEZI</name>
<dbReference type="STRING" id="1093900.A0A507BNA8"/>
<dbReference type="InterPro" id="IPR007612">
    <property type="entry name" value="LOR"/>
</dbReference>
<dbReference type="SUPFAM" id="SSF54518">
    <property type="entry name" value="Tubby C-terminal domain-like"/>
    <property type="match status" value="1"/>
</dbReference>
<dbReference type="InterPro" id="IPR025659">
    <property type="entry name" value="Tubby-like_C"/>
</dbReference>
<evidence type="ECO:0000256" key="1">
    <source>
        <dbReference type="ARBA" id="ARBA00005437"/>
    </source>
</evidence>
<evidence type="ECO:0000313" key="2">
    <source>
        <dbReference type="EMBL" id="TPX19029.1"/>
    </source>
</evidence>
<evidence type="ECO:0000313" key="3">
    <source>
        <dbReference type="Proteomes" id="UP000319257"/>
    </source>
</evidence>
<dbReference type="AlphaFoldDB" id="A0A507BNA8"/>
<dbReference type="PANTHER" id="PTHR31087:SF161">
    <property type="entry name" value="TUBBY C 2 FAMILY PROTEIN"/>
    <property type="match status" value="1"/>
</dbReference>
<dbReference type="EMBL" id="SKBQ01000102">
    <property type="protein sequence ID" value="TPX19029.1"/>
    <property type="molecule type" value="Genomic_DNA"/>
</dbReference>
<dbReference type="GeneID" id="41978720"/>
<evidence type="ECO:0008006" key="4">
    <source>
        <dbReference type="Google" id="ProtNLM"/>
    </source>
</evidence>